<evidence type="ECO:0000313" key="9">
    <source>
        <dbReference type="EMBL" id="NBR93350.1"/>
    </source>
</evidence>
<feature type="binding site" evidence="6">
    <location>
        <position position="188"/>
    </location>
    <ligand>
        <name>S-adenosyl-L-methionine</name>
        <dbReference type="ChEBI" id="CHEBI:59789"/>
    </ligand>
</feature>
<keyword evidence="4 5" id="KW-0819">tRNA processing</keyword>
<sequence length="298" mass="32763">MDFPGSNRKGPLRYGDRVQLSDPKGKLYSFTLKEGGSWHSHKGIVEHSQCVGLSDGSFVTSSSGAQYFLIRPLYEDFVLAMPRGATIVYPKDAADIIGYGDISEGDVVLEAGVGSGALTIALLRAVGPTGRVISIERRVDFAEIAEKNLNIYFGRTPKNWKVRVGSFESENFSSEALPVDGVDRIVLDMLAPWECVAQSGALLRPGGVFIAYVTTTTQLSRIVEALRSDSRFTEPYSWESLHRSWHVDSLAVRPDNRMIGHTGFLLRSRRVADGVRAPRARRRGAKNPSESEEGLETT</sequence>
<feature type="region of interest" description="Disordered" evidence="7">
    <location>
        <begin position="276"/>
        <end position="298"/>
    </location>
</feature>
<dbReference type="Pfam" id="PF14801">
    <property type="entry name" value="TrmI-like_N"/>
    <property type="match status" value="1"/>
</dbReference>
<dbReference type="EC" id="2.1.1.220" evidence="5"/>
<evidence type="ECO:0000256" key="4">
    <source>
        <dbReference type="ARBA" id="ARBA00022694"/>
    </source>
</evidence>
<keyword evidence="2 5" id="KW-0808">Transferase</keyword>
<dbReference type="FunFam" id="3.10.330.20:FF:000003">
    <property type="entry name" value="tRNA (Adenine(58)-N(1))-methyltransferase, mitochondrial isoform X1"/>
    <property type="match status" value="1"/>
</dbReference>
<evidence type="ECO:0000256" key="1">
    <source>
        <dbReference type="ARBA" id="ARBA00022603"/>
    </source>
</evidence>
<keyword evidence="3 5" id="KW-0949">S-adenosyl-L-methionine</keyword>
<dbReference type="AlphaFoldDB" id="A0A965GCZ5"/>
<dbReference type="InterPro" id="IPR014816">
    <property type="entry name" value="tRNA_MeTrfase_Gcd14"/>
</dbReference>
<feature type="domain" description="tRNA (adenine(58)-N(1))-methyltransferase catalytic subunit TRM61 C-terminal" evidence="8">
    <location>
        <begin position="68"/>
        <end position="249"/>
    </location>
</feature>
<comment type="function">
    <text evidence="5">Catalyzes the S-adenosyl-L-methionine-dependent formation of N(1)-methyladenine at position 58 (m1A58) in tRNA.</text>
</comment>
<organism evidence="9 10">
    <name type="scientific">Candidatus Fonsibacter lacus</name>
    <dbReference type="NCBI Taxonomy" id="2576439"/>
    <lineage>
        <taxon>Bacteria</taxon>
        <taxon>Pseudomonadati</taxon>
        <taxon>Pseudomonadota</taxon>
        <taxon>Alphaproteobacteria</taxon>
        <taxon>Candidatus Pelagibacterales</taxon>
        <taxon>Candidatus Pelagibacterales incertae sedis</taxon>
        <taxon>Candidatus Fonsibacter</taxon>
    </lineage>
</organism>
<dbReference type="PANTHER" id="PTHR12133:SF1">
    <property type="entry name" value="TRNA (ADENINE(58)-N(1))-METHYLTRANSFERASE, MITOCHONDRIAL"/>
    <property type="match status" value="1"/>
</dbReference>
<dbReference type="PROSITE" id="PS51620">
    <property type="entry name" value="SAM_TRM61"/>
    <property type="match status" value="1"/>
</dbReference>
<accession>A0A965GCZ5</accession>
<dbReference type="Gene3D" id="3.10.330.20">
    <property type="match status" value="1"/>
</dbReference>
<keyword evidence="1 5" id="KW-0489">Methyltransferase</keyword>
<dbReference type="EMBL" id="RFXN01000003">
    <property type="protein sequence ID" value="NBR93350.1"/>
    <property type="molecule type" value="Genomic_DNA"/>
</dbReference>
<comment type="similarity">
    <text evidence="5">Belongs to the class I-like SAM-binding methyltransferase superfamily. TRM61 family.</text>
</comment>
<dbReference type="InterPro" id="IPR029063">
    <property type="entry name" value="SAM-dependent_MTases_sf"/>
</dbReference>
<comment type="catalytic activity">
    <reaction evidence="5">
        <text>adenosine(58) in tRNA + S-adenosyl-L-methionine = N(1)-methyladenosine(58) in tRNA + S-adenosyl-L-homocysteine + H(+)</text>
        <dbReference type="Rhea" id="RHEA:43152"/>
        <dbReference type="Rhea" id="RHEA-COMP:10365"/>
        <dbReference type="Rhea" id="RHEA-COMP:10366"/>
        <dbReference type="ChEBI" id="CHEBI:15378"/>
        <dbReference type="ChEBI" id="CHEBI:57856"/>
        <dbReference type="ChEBI" id="CHEBI:59789"/>
        <dbReference type="ChEBI" id="CHEBI:74411"/>
        <dbReference type="ChEBI" id="CHEBI:74491"/>
        <dbReference type="EC" id="2.1.1.220"/>
    </reaction>
</comment>
<proteinExistence type="inferred from homology"/>
<dbReference type="PIRSF" id="PIRSF017269">
    <property type="entry name" value="GCD14"/>
    <property type="match status" value="1"/>
</dbReference>
<dbReference type="GO" id="GO:0030488">
    <property type="term" value="P:tRNA methylation"/>
    <property type="evidence" value="ECO:0007669"/>
    <property type="project" value="InterPro"/>
</dbReference>
<evidence type="ECO:0000256" key="3">
    <source>
        <dbReference type="ARBA" id="ARBA00022691"/>
    </source>
</evidence>
<dbReference type="PANTHER" id="PTHR12133">
    <property type="entry name" value="TRNA (ADENINE(58)-N(1))-METHYLTRANSFERASE"/>
    <property type="match status" value="1"/>
</dbReference>
<comment type="caution">
    <text evidence="9">The sequence shown here is derived from an EMBL/GenBank/DDBJ whole genome shotgun (WGS) entry which is preliminary data.</text>
</comment>
<dbReference type="Proteomes" id="UP000740727">
    <property type="component" value="Unassembled WGS sequence"/>
</dbReference>
<reference evidence="9" key="1">
    <citation type="submission" date="2018-10" db="EMBL/GenBank/DDBJ databases">
        <title>Iterative Subtractive Binning of Freshwater Chronoseries Metagenomes Recovers Nearly Complete Genomes from over Four Hundred Novel Species.</title>
        <authorList>
            <person name="Rodriguez-R L.M."/>
            <person name="Tsementzi D."/>
            <person name="Luo C."/>
            <person name="Konstantinidis K.T."/>
        </authorList>
    </citation>
    <scope>NUCLEOTIDE SEQUENCE</scope>
    <source>
        <strain evidence="9">WB5_2A_028</strain>
    </source>
</reference>
<evidence type="ECO:0000256" key="2">
    <source>
        <dbReference type="ARBA" id="ARBA00022679"/>
    </source>
</evidence>
<dbReference type="InterPro" id="IPR049470">
    <property type="entry name" value="TRM61_C"/>
</dbReference>
<evidence type="ECO:0000256" key="7">
    <source>
        <dbReference type="SAM" id="MobiDB-lite"/>
    </source>
</evidence>
<comment type="subunit">
    <text evidence="5">Homotetramer composed of a dimer of dimers.</text>
</comment>
<protein>
    <recommendedName>
        <fullName evidence="5">tRNA (adenine(58)-N(1))-methyltransferase TrmI</fullName>
        <ecNumber evidence="5">2.1.1.220</ecNumber>
    </recommendedName>
</protein>
<dbReference type="Gene3D" id="3.40.50.150">
    <property type="entry name" value="Vaccinia Virus protein VP39"/>
    <property type="match status" value="1"/>
</dbReference>
<evidence type="ECO:0000256" key="6">
    <source>
        <dbReference type="PIRSR" id="PIRSR017269-1"/>
    </source>
</evidence>
<evidence type="ECO:0000259" key="8">
    <source>
        <dbReference type="Pfam" id="PF08704"/>
    </source>
</evidence>
<feature type="binding site" evidence="6">
    <location>
        <position position="136"/>
    </location>
    <ligand>
        <name>S-adenosyl-L-methionine</name>
        <dbReference type="ChEBI" id="CHEBI:59789"/>
    </ligand>
</feature>
<name>A0A965GCZ5_9PROT</name>
<dbReference type="SUPFAM" id="SSF53335">
    <property type="entry name" value="S-adenosyl-L-methionine-dependent methyltransferases"/>
    <property type="match status" value="1"/>
</dbReference>
<dbReference type="GO" id="GO:0031515">
    <property type="term" value="C:tRNA (m1A) methyltransferase complex"/>
    <property type="evidence" value="ECO:0007669"/>
    <property type="project" value="UniProtKB-UniRule"/>
</dbReference>
<feature type="binding site" evidence="6">
    <location>
        <begin position="115"/>
        <end position="118"/>
    </location>
    <ligand>
        <name>S-adenosyl-L-methionine</name>
        <dbReference type="ChEBI" id="CHEBI:59789"/>
    </ligand>
</feature>
<evidence type="ECO:0000256" key="5">
    <source>
        <dbReference type="PIRNR" id="PIRNR017269"/>
    </source>
</evidence>
<dbReference type="GO" id="GO:0160107">
    <property type="term" value="F:tRNA (adenine(58)-N1)-methyltransferase activity"/>
    <property type="evidence" value="ECO:0007669"/>
    <property type="project" value="UniProtKB-EC"/>
</dbReference>
<dbReference type="CDD" id="cd02440">
    <property type="entry name" value="AdoMet_MTases"/>
    <property type="match status" value="1"/>
</dbReference>
<gene>
    <name evidence="9" type="ORF">EBT44_00550</name>
</gene>
<dbReference type="Pfam" id="PF08704">
    <property type="entry name" value="GCD14"/>
    <property type="match status" value="1"/>
</dbReference>
<evidence type="ECO:0000313" key="10">
    <source>
        <dbReference type="Proteomes" id="UP000740727"/>
    </source>
</evidence>